<dbReference type="InterPro" id="IPR011045">
    <property type="entry name" value="N2O_reductase_N"/>
</dbReference>
<dbReference type="PROSITE" id="PS51257">
    <property type="entry name" value="PROKAR_LIPOPROTEIN"/>
    <property type="match status" value="1"/>
</dbReference>
<evidence type="ECO:0000256" key="2">
    <source>
        <dbReference type="SAM" id="SignalP"/>
    </source>
</evidence>
<feature type="region of interest" description="Disordered" evidence="1">
    <location>
        <begin position="413"/>
        <end position="439"/>
    </location>
</feature>
<keyword evidence="5" id="KW-1185">Reference proteome</keyword>
<keyword evidence="2" id="KW-0732">Signal</keyword>
<dbReference type="Gene3D" id="2.130.10.10">
    <property type="entry name" value="YVTN repeat-like/Quinoprotein amine dehydrogenase"/>
    <property type="match status" value="1"/>
</dbReference>
<evidence type="ECO:0000259" key="3">
    <source>
        <dbReference type="Pfam" id="PF22494"/>
    </source>
</evidence>
<dbReference type="InterPro" id="IPR015943">
    <property type="entry name" value="WD40/YVTN_repeat-like_dom_sf"/>
</dbReference>
<proteinExistence type="predicted"/>
<dbReference type="PANTHER" id="PTHR46928">
    <property type="entry name" value="MESENCHYME-SPECIFIC CELL SURFACE GLYCOPROTEIN"/>
    <property type="match status" value="1"/>
</dbReference>
<dbReference type="AlphaFoldDB" id="A0A919V5W3"/>
<feature type="compositionally biased region" description="Polar residues" evidence="1">
    <location>
        <begin position="415"/>
        <end position="425"/>
    </location>
</feature>
<dbReference type="InterPro" id="IPR055188">
    <property type="entry name" value="Choice_anch_I"/>
</dbReference>
<evidence type="ECO:0000256" key="1">
    <source>
        <dbReference type="SAM" id="MobiDB-lite"/>
    </source>
</evidence>
<feature type="signal peptide" evidence="2">
    <location>
        <begin position="1"/>
        <end position="28"/>
    </location>
</feature>
<accession>A0A919V5W3</accession>
<dbReference type="Pfam" id="PF22494">
    <property type="entry name" value="choice_anch_I"/>
    <property type="match status" value="1"/>
</dbReference>
<comment type="caution">
    <text evidence="4">The sequence shown here is derived from an EMBL/GenBank/DDBJ whole genome shotgun (WGS) entry which is preliminary data.</text>
</comment>
<gene>
    <name evidence="4" type="ORF">Ssi02_21240</name>
</gene>
<dbReference type="Proteomes" id="UP000606172">
    <property type="component" value="Unassembled WGS sequence"/>
</dbReference>
<dbReference type="EMBL" id="BOOW01000012">
    <property type="protein sequence ID" value="GII91893.1"/>
    <property type="molecule type" value="Genomic_DNA"/>
</dbReference>
<sequence>MTIRLMRTNTPLSSLAAACLLFSGLLTAAPAAASASPAAKPVSGDLDLAFLGRYTTGTVAAGASEITAYDAATRRVFVVNAKAGTVDVLDISDPRTPRKVITLDTPGANSVAVRKGVVAVAQQAAVKTDPGTVTLFEARTGAKIRDVQVGSLPDMVTFTEDGKQLVVANEGEPSSYCPGQVVDPEGSVSIVDVRQGTVRTAGFTAFDSKAAELKEAGVRITGPGASVARDLEPEYITVHGNTAWVTLQENNALAVVDLKKAQIRSVVPLGLKDWSKSGMDASDKDGKTDIRPRPVKGMYMPDSIAHFRAQGRSYVVTAGEGDGRDWECHADEVRVKDLPLSLNVFPDATTLKKDNELGRLNVAADSPKDPSGVYTELRAFGTRSISVFSGSGRLVWDSGDELERLIESRLPAHFNTDNEANGTTDTRSDNKGPEPEGLAVGQVGRRTYAFVGLERVGGIVAYDVSDPRDPDLAGYVNTRNFSGSVAEGTAGDVGPEGVLFIPAKDSPTRKPLLVVGNEVSGTTAVYEVR</sequence>
<feature type="chain" id="PRO_5039173590" description="Choice-of-anchor I domain-containing protein" evidence="2">
    <location>
        <begin position="29"/>
        <end position="529"/>
    </location>
</feature>
<reference evidence="4" key="1">
    <citation type="submission" date="2021-01" db="EMBL/GenBank/DDBJ databases">
        <title>Whole genome shotgun sequence of Sinosporangium siamense NBRC 109515.</title>
        <authorList>
            <person name="Komaki H."/>
            <person name="Tamura T."/>
        </authorList>
    </citation>
    <scope>NUCLEOTIDE SEQUENCE</scope>
    <source>
        <strain evidence="4">NBRC 109515</strain>
    </source>
</reference>
<evidence type="ECO:0000313" key="4">
    <source>
        <dbReference type="EMBL" id="GII91893.1"/>
    </source>
</evidence>
<organism evidence="4 5">
    <name type="scientific">Sinosporangium siamense</name>
    <dbReference type="NCBI Taxonomy" id="1367973"/>
    <lineage>
        <taxon>Bacteria</taxon>
        <taxon>Bacillati</taxon>
        <taxon>Actinomycetota</taxon>
        <taxon>Actinomycetes</taxon>
        <taxon>Streptosporangiales</taxon>
        <taxon>Streptosporangiaceae</taxon>
        <taxon>Sinosporangium</taxon>
    </lineage>
</organism>
<name>A0A919V5W3_9ACTN</name>
<dbReference type="NCBIfam" id="NF038117">
    <property type="entry name" value="choice_anch_I"/>
    <property type="match status" value="1"/>
</dbReference>
<dbReference type="PANTHER" id="PTHR46928:SF1">
    <property type="entry name" value="MESENCHYME-SPECIFIC CELL SURFACE GLYCOPROTEIN"/>
    <property type="match status" value="1"/>
</dbReference>
<dbReference type="SUPFAM" id="SSF50974">
    <property type="entry name" value="Nitrous oxide reductase, N-terminal domain"/>
    <property type="match status" value="1"/>
</dbReference>
<dbReference type="InterPro" id="IPR052956">
    <property type="entry name" value="Mesenchyme-surface_protein"/>
</dbReference>
<feature type="domain" description="Choice-of-anchor I" evidence="3">
    <location>
        <begin position="59"/>
        <end position="528"/>
    </location>
</feature>
<evidence type="ECO:0000313" key="5">
    <source>
        <dbReference type="Proteomes" id="UP000606172"/>
    </source>
</evidence>
<protein>
    <recommendedName>
        <fullName evidence="3">Choice-of-anchor I domain-containing protein</fullName>
    </recommendedName>
</protein>